<evidence type="ECO:0000313" key="11">
    <source>
        <dbReference type="Proteomes" id="UP000002358"/>
    </source>
</evidence>
<keyword evidence="4" id="KW-0442">Lipid degradation</keyword>
<protein>
    <recommendedName>
        <fullName evidence="12">Lipase</fullName>
    </recommendedName>
</protein>
<dbReference type="Pfam" id="PF12146">
    <property type="entry name" value="Hydrolase_4"/>
    <property type="match status" value="1"/>
</dbReference>
<keyword evidence="2" id="KW-0732">Signal</keyword>
<reference evidence="10" key="1">
    <citation type="submission" date="2021-01" db="UniProtKB">
        <authorList>
            <consortium name="EnsemblMetazoa"/>
        </authorList>
    </citation>
    <scope>IDENTIFICATION</scope>
</reference>
<dbReference type="PANTHER" id="PTHR11005">
    <property type="entry name" value="LYSOSOMAL ACID LIPASE-RELATED"/>
    <property type="match status" value="1"/>
</dbReference>
<dbReference type="GeneID" id="100122136"/>
<evidence type="ECO:0000256" key="6">
    <source>
        <dbReference type="ARBA" id="ARBA00023180"/>
    </source>
</evidence>
<evidence type="ECO:0000256" key="5">
    <source>
        <dbReference type="ARBA" id="ARBA00023098"/>
    </source>
</evidence>
<dbReference type="InterPro" id="IPR029058">
    <property type="entry name" value="AB_hydrolase_fold"/>
</dbReference>
<feature type="compositionally biased region" description="Polar residues" evidence="7">
    <location>
        <begin position="1"/>
        <end position="21"/>
    </location>
</feature>
<dbReference type="AlphaFoldDB" id="A0A7M7HGP4"/>
<dbReference type="InterPro" id="IPR022742">
    <property type="entry name" value="Hydrolase_4"/>
</dbReference>
<proteinExistence type="inferred from homology"/>
<evidence type="ECO:0000313" key="10">
    <source>
        <dbReference type="EnsemblMetazoa" id="XP_008216585"/>
    </source>
</evidence>
<dbReference type="KEGG" id="nvi:100122136"/>
<keyword evidence="11" id="KW-1185">Reference proteome</keyword>
<accession>A0A7M7HGP4</accession>
<evidence type="ECO:0000256" key="1">
    <source>
        <dbReference type="ARBA" id="ARBA00010701"/>
    </source>
</evidence>
<dbReference type="SUPFAM" id="SSF53474">
    <property type="entry name" value="alpha/beta-Hydrolases"/>
    <property type="match status" value="1"/>
</dbReference>
<dbReference type="InterPro" id="IPR006693">
    <property type="entry name" value="AB_hydrolase_lipase"/>
</dbReference>
<evidence type="ECO:0000256" key="7">
    <source>
        <dbReference type="SAM" id="MobiDB-lite"/>
    </source>
</evidence>
<dbReference type="Pfam" id="PF04083">
    <property type="entry name" value="Abhydro_lipase"/>
    <property type="match status" value="1"/>
</dbReference>
<comment type="similarity">
    <text evidence="1">Belongs to the AB hydrolase superfamily. Lipase family.</text>
</comment>
<dbReference type="GO" id="GO:0016787">
    <property type="term" value="F:hydrolase activity"/>
    <property type="evidence" value="ECO:0007669"/>
    <property type="project" value="UniProtKB-KW"/>
</dbReference>
<dbReference type="Gene3D" id="3.40.50.1820">
    <property type="entry name" value="alpha/beta hydrolase"/>
    <property type="match status" value="1"/>
</dbReference>
<sequence>MHSLPASPSDSIGPPQTQSQGMYPRNSIMNGVRLHFVLCLAALCLVQETSTFILDLSPAKFARERYERSRNKTTARTFTPVPNYVQAVDFVSLVNRHGYPGEEHVVMTADGYLLRIHRIPGSPSRPRAVGKPVIYMQHGLLASSDTWVLMGPQRDLAYILADAGYDVWLGNVRGNTYSRAHVSLSPDYDPAFWEFSYHEIALYDVTAVIDYILIKTAQPSLVYIGHSMGTTISYILLSIKPEYNKKIRLLVSLAPVAFWHAPPRAFVRFLIDNTEAIKSFVTNARIYELFPLTAANAQLAKTTCSDGSIFQQLCMNFVYYSSGYNPEQLNASEVSYVLSYFPAGTSAQTLIHFSQNMRTGDFQMYDHGFIRNLATYKQRQPPMYNLSNIISPVGLFYGKGDALVSPGNPIELSQKLPNVLTIEAVPDEKFSHLDFLWSTDIRKLLNDRIFEFISKTLRQQNSAL</sequence>
<evidence type="ECO:0000256" key="2">
    <source>
        <dbReference type="ARBA" id="ARBA00022729"/>
    </source>
</evidence>
<dbReference type="RefSeq" id="XP_008216585.2">
    <property type="nucleotide sequence ID" value="XM_008218363.4"/>
</dbReference>
<evidence type="ECO:0000259" key="9">
    <source>
        <dbReference type="Pfam" id="PF12146"/>
    </source>
</evidence>
<dbReference type="InParanoid" id="A0A7M7HGP4"/>
<evidence type="ECO:0008006" key="12">
    <source>
        <dbReference type="Google" id="ProtNLM"/>
    </source>
</evidence>
<dbReference type="Proteomes" id="UP000002358">
    <property type="component" value="Chromosome 3"/>
</dbReference>
<evidence type="ECO:0000256" key="4">
    <source>
        <dbReference type="ARBA" id="ARBA00022963"/>
    </source>
</evidence>
<dbReference type="FunFam" id="3.40.50.1820:FF:000057">
    <property type="entry name" value="Lipase"/>
    <property type="match status" value="1"/>
</dbReference>
<organism evidence="10 11">
    <name type="scientific">Nasonia vitripennis</name>
    <name type="common">Parasitic wasp</name>
    <dbReference type="NCBI Taxonomy" id="7425"/>
    <lineage>
        <taxon>Eukaryota</taxon>
        <taxon>Metazoa</taxon>
        <taxon>Ecdysozoa</taxon>
        <taxon>Arthropoda</taxon>
        <taxon>Hexapoda</taxon>
        <taxon>Insecta</taxon>
        <taxon>Pterygota</taxon>
        <taxon>Neoptera</taxon>
        <taxon>Endopterygota</taxon>
        <taxon>Hymenoptera</taxon>
        <taxon>Apocrita</taxon>
        <taxon>Proctotrupomorpha</taxon>
        <taxon>Chalcidoidea</taxon>
        <taxon>Pteromalidae</taxon>
        <taxon>Pteromalinae</taxon>
        <taxon>Nasonia</taxon>
    </lineage>
</organism>
<dbReference type="SMR" id="A0A7M7HGP4"/>
<dbReference type="EnsemblMetazoa" id="XM_008218363">
    <property type="protein sequence ID" value="XP_008216585"/>
    <property type="gene ID" value="LOC100122136"/>
</dbReference>
<name>A0A7M7HGP4_NASVI</name>
<feature type="region of interest" description="Disordered" evidence="7">
    <location>
        <begin position="1"/>
        <end position="24"/>
    </location>
</feature>
<evidence type="ECO:0000256" key="3">
    <source>
        <dbReference type="ARBA" id="ARBA00022801"/>
    </source>
</evidence>
<keyword evidence="3" id="KW-0378">Hydrolase</keyword>
<feature type="domain" description="Serine aminopeptidase S33" evidence="9">
    <location>
        <begin position="154"/>
        <end position="270"/>
    </location>
</feature>
<feature type="domain" description="Partial AB-hydrolase lipase" evidence="8">
    <location>
        <begin position="92"/>
        <end position="150"/>
    </location>
</feature>
<dbReference type="GO" id="GO:0016042">
    <property type="term" value="P:lipid catabolic process"/>
    <property type="evidence" value="ECO:0007669"/>
    <property type="project" value="UniProtKB-KW"/>
</dbReference>
<keyword evidence="6" id="KW-0325">Glycoprotein</keyword>
<evidence type="ECO:0000259" key="8">
    <source>
        <dbReference type="Pfam" id="PF04083"/>
    </source>
</evidence>
<dbReference type="OrthoDB" id="9974421at2759"/>
<keyword evidence="5" id="KW-0443">Lipid metabolism</keyword>